<dbReference type="SUPFAM" id="SSF144010">
    <property type="entry name" value="CofE-like"/>
    <property type="match status" value="1"/>
</dbReference>
<evidence type="ECO:0000256" key="1">
    <source>
        <dbReference type="SAM" id="MobiDB-lite"/>
    </source>
</evidence>
<dbReference type="EMBL" id="BSDI01000013">
    <property type="protein sequence ID" value="GLH98037.1"/>
    <property type="molecule type" value="Genomic_DNA"/>
</dbReference>
<sequence length="687" mass="70517">MAGIAGTFYAPTSGPARTRASTQTSTRASTPEGPLKALSTALARRGPDVATWHAGGAALLVRAAMPAVHEQDGIAVVVDGIAEVSALASGYSTRGPAALVGGAEPYALILADPARGGLVLARNGDGPPLYYAETANGVFAASEPAALLAAGVAAEPDEGVVSRFIATGACDDTAATFYAGIRRVLPGEIVEITGGVRTRKTATARDGGGRFARPVLDAALGRGRIGVRFGHGLAGAATVGAALAGAGGPRQLMIYSATFPGLTTAAADYAAAVLGPVAASGARHRAQPFFADELDLDALLADLGEPVPDLDSYLIWATARSTAGEVDTLIDTAGGGAHLARIADRLESRYGVTVRFPLRALASTGPVLRAELAAIVEGTLPTAAARFATGNAAHSLQPPMRDLLLRMRAELAAVLLHTRLPGSHRASRTALAALFADGQVDTGALFRRYMVERWLRSVAPAEPPRPAPKPEKRAGGATWTRSAIATEAFASGDKLPEKVAWYVGERLAEAGRKAYREKWCVLVAARPVAVVQGRARPVWDIRPGALARTLHRFARPSAGLDSPWTAQVAVEQVGPLRAAFGPAASHGVRGPAVDAVAVVLPPESPDRVAADIMAALRTTLPEEAYATLAGCAIAGSAGVLAVAGDLSREAAEALCADDPFPVGGPIVVAFSTPPARKGGRPRTRGKK</sequence>
<reference evidence="2" key="1">
    <citation type="submission" date="2022-12" db="EMBL/GenBank/DDBJ databases">
        <title>New Phytohabitans aurantiacus sp. RD004123 nov., an actinomycete isolated from soil.</title>
        <authorList>
            <person name="Triningsih D.W."/>
            <person name="Harunari E."/>
            <person name="Igarashi Y."/>
        </authorList>
    </citation>
    <scope>NUCLEOTIDE SEQUENCE</scope>
    <source>
        <strain evidence="2">RD004123</strain>
    </source>
</reference>
<dbReference type="Gene3D" id="3.60.20.10">
    <property type="entry name" value="Glutamine Phosphoribosylpyrophosphate, subunit 1, domain 1"/>
    <property type="match status" value="1"/>
</dbReference>
<gene>
    <name evidence="2" type="ORF">Pa4123_33120</name>
</gene>
<protein>
    <recommendedName>
        <fullName evidence="4">Glutamine amidotransferase type-2 domain-containing protein</fullName>
    </recommendedName>
</protein>
<dbReference type="Proteomes" id="UP001144280">
    <property type="component" value="Unassembled WGS sequence"/>
</dbReference>
<comment type="caution">
    <text evidence="2">The sequence shown here is derived from an EMBL/GenBank/DDBJ whole genome shotgun (WGS) entry which is preliminary data.</text>
</comment>
<evidence type="ECO:0000313" key="3">
    <source>
        <dbReference type="Proteomes" id="UP001144280"/>
    </source>
</evidence>
<dbReference type="RefSeq" id="WP_281896489.1">
    <property type="nucleotide sequence ID" value="NZ_BSDI01000013.1"/>
</dbReference>
<dbReference type="SUPFAM" id="SSF56235">
    <property type="entry name" value="N-terminal nucleophile aminohydrolases (Ntn hydrolases)"/>
    <property type="match status" value="1"/>
</dbReference>
<evidence type="ECO:0008006" key="4">
    <source>
        <dbReference type="Google" id="ProtNLM"/>
    </source>
</evidence>
<name>A0ABQ5QVX4_9ACTN</name>
<proteinExistence type="predicted"/>
<evidence type="ECO:0000313" key="2">
    <source>
        <dbReference type="EMBL" id="GLH98037.1"/>
    </source>
</evidence>
<feature type="region of interest" description="Disordered" evidence="1">
    <location>
        <begin position="11"/>
        <end position="34"/>
    </location>
</feature>
<keyword evidence="3" id="KW-1185">Reference proteome</keyword>
<accession>A0ABQ5QVX4</accession>
<organism evidence="2 3">
    <name type="scientific">Phytohabitans aurantiacus</name>
    <dbReference type="NCBI Taxonomy" id="3016789"/>
    <lineage>
        <taxon>Bacteria</taxon>
        <taxon>Bacillati</taxon>
        <taxon>Actinomycetota</taxon>
        <taxon>Actinomycetes</taxon>
        <taxon>Micromonosporales</taxon>
        <taxon>Micromonosporaceae</taxon>
    </lineage>
</organism>
<dbReference type="InterPro" id="IPR029055">
    <property type="entry name" value="Ntn_hydrolases_N"/>
</dbReference>
<feature type="compositionally biased region" description="Low complexity" evidence="1">
    <location>
        <begin position="16"/>
        <end position="30"/>
    </location>
</feature>